<evidence type="ECO:0000256" key="1">
    <source>
        <dbReference type="SAM" id="MobiDB-lite"/>
    </source>
</evidence>
<dbReference type="PANTHER" id="PTHR33917:SF3">
    <property type="entry name" value="PROTEIN EXECUTER 1, CHLOROPLASTIC"/>
    <property type="match status" value="1"/>
</dbReference>
<feature type="compositionally biased region" description="Polar residues" evidence="1">
    <location>
        <begin position="413"/>
        <end position="430"/>
    </location>
</feature>
<proteinExistence type="predicted"/>
<evidence type="ECO:0000313" key="3">
    <source>
        <dbReference type="Proteomes" id="UP000054558"/>
    </source>
</evidence>
<dbReference type="EMBL" id="DF237133">
    <property type="protein sequence ID" value="GAQ84305.1"/>
    <property type="molecule type" value="Genomic_DNA"/>
</dbReference>
<organism evidence="2 3">
    <name type="scientific">Klebsormidium nitens</name>
    <name type="common">Green alga</name>
    <name type="synonym">Ulothrix nitens</name>
    <dbReference type="NCBI Taxonomy" id="105231"/>
    <lineage>
        <taxon>Eukaryota</taxon>
        <taxon>Viridiplantae</taxon>
        <taxon>Streptophyta</taxon>
        <taxon>Klebsormidiophyceae</taxon>
        <taxon>Klebsormidiales</taxon>
        <taxon>Klebsormidiaceae</taxon>
        <taxon>Klebsormidium</taxon>
    </lineage>
</organism>
<dbReference type="Proteomes" id="UP000054558">
    <property type="component" value="Unassembled WGS sequence"/>
</dbReference>
<feature type="compositionally biased region" description="Polar residues" evidence="1">
    <location>
        <begin position="10"/>
        <end position="27"/>
    </location>
</feature>
<gene>
    <name evidence="2" type="ORF">KFL_001840040</name>
</gene>
<keyword evidence="3" id="KW-1185">Reference proteome</keyword>
<feature type="compositionally biased region" description="Acidic residues" evidence="1">
    <location>
        <begin position="254"/>
        <end position="274"/>
    </location>
</feature>
<accession>A0A1Y1I068</accession>
<sequence>MEDPLKGKVTTASTQLQERLSRVQSSAERGEDDTGEEGSVKSWEDWQQHFQEVEEREPLLKALEAQLAEAVAQEEFKEAGRLKAAIKALEGEDVVREVVSMFETAVKEERFDDASQLRDAGCAGLVGWWAGTPLTEREYSGALLRIVPGKGKLTGYAMTPKHLVEGGAGQEVLEVYVVKDKAGAYHQQAVYLKRESPFRPETPVTVDPQADGPVLKVIATSDDPSGDGGIAALRKELGPVSDVDDTGATAEADSGGESDAENEAPVAEDEEEEAGMQRVIKYFTDRIPGAKFRVSRVIAPGGKKDIPGLIEKLVSGLQEAIAQGSGDTTRGGKKKKTLRGGDDGSVELFEEAARLEEEKLAQEKLAQAQAEINAELLKPPAEASEGEKASTSEVSGGEVREPGDASTDPPGDESTSGTSDLMTGTPNSAFSFMGLDLDSATGGGTGEMTSSDWERLEAQARPVRVPARVTKARGTFVFSVEDPRWPSEGQAEETGLNADEAAVRAAVKAGALSPQDVQAMVRVVELSKVKNIMPKKQLEALMGAVAAHRMSQRGGLARKMLFRKLDPATINSTDPLSGMYVGGYGPHGLELIQLQRRYGQWDEDSAAPSTSARSGAESYEYVEGVKVTGDPNVPAGKVTFRAKVGPKYKMPPIEYANVDLGTIARYKGQGQLAKPGFKNAHWVDGELLVLDGRLGPQLGFLFDAPGGKGRPVLILFDRWKLPELNQGIAA</sequence>
<feature type="compositionally biased region" description="Basic and acidic residues" evidence="1">
    <location>
        <begin position="38"/>
        <end position="47"/>
    </location>
</feature>
<name>A0A1Y1I068_KLENI</name>
<dbReference type="AlphaFoldDB" id="A0A1Y1I068"/>
<feature type="region of interest" description="Disordered" evidence="1">
    <location>
        <begin position="1"/>
        <end position="47"/>
    </location>
</feature>
<dbReference type="GO" id="GO:0010343">
    <property type="term" value="P:singlet oxygen-mediated programmed cell death"/>
    <property type="evidence" value="ECO:0007669"/>
    <property type="project" value="InterPro"/>
</dbReference>
<dbReference type="Pfam" id="PF12014">
    <property type="entry name" value="Cyclin_D1_bind"/>
    <property type="match status" value="1"/>
</dbReference>
<dbReference type="GO" id="GO:0000304">
    <property type="term" value="P:response to singlet oxygen"/>
    <property type="evidence" value="ECO:0000318"/>
    <property type="project" value="GO_Central"/>
</dbReference>
<protein>
    <submittedName>
        <fullName evidence="2">Uncharacterized protein</fullName>
    </submittedName>
</protein>
<dbReference type="PANTHER" id="PTHR33917">
    <property type="entry name" value="PROTEIN EXECUTER 1, CHLOROPLASTIC"/>
    <property type="match status" value="1"/>
</dbReference>
<feature type="region of interest" description="Disordered" evidence="1">
    <location>
        <begin position="237"/>
        <end position="274"/>
    </location>
</feature>
<dbReference type="STRING" id="105231.A0A1Y1I068"/>
<dbReference type="GO" id="GO:0042651">
    <property type="term" value="C:thylakoid membrane"/>
    <property type="evidence" value="ECO:0000318"/>
    <property type="project" value="GO_Central"/>
</dbReference>
<feature type="region of interest" description="Disordered" evidence="1">
    <location>
        <begin position="377"/>
        <end position="451"/>
    </location>
</feature>
<feature type="region of interest" description="Disordered" evidence="1">
    <location>
        <begin position="322"/>
        <end position="342"/>
    </location>
</feature>
<dbReference type="OMA" id="SSLEWDW"/>
<evidence type="ECO:0000313" key="2">
    <source>
        <dbReference type="EMBL" id="GAQ84305.1"/>
    </source>
</evidence>
<dbReference type="InterPro" id="IPR044680">
    <property type="entry name" value="EX1/2"/>
</dbReference>
<reference evidence="2 3" key="1">
    <citation type="journal article" date="2014" name="Nat. Commun.">
        <title>Klebsormidium flaccidum genome reveals primary factors for plant terrestrial adaptation.</title>
        <authorList>
            <person name="Hori K."/>
            <person name="Maruyama F."/>
            <person name="Fujisawa T."/>
            <person name="Togashi T."/>
            <person name="Yamamoto N."/>
            <person name="Seo M."/>
            <person name="Sato S."/>
            <person name="Yamada T."/>
            <person name="Mori H."/>
            <person name="Tajima N."/>
            <person name="Moriyama T."/>
            <person name="Ikeuchi M."/>
            <person name="Watanabe M."/>
            <person name="Wada H."/>
            <person name="Kobayashi K."/>
            <person name="Saito M."/>
            <person name="Masuda T."/>
            <person name="Sasaki-Sekimoto Y."/>
            <person name="Mashiguchi K."/>
            <person name="Awai K."/>
            <person name="Shimojima M."/>
            <person name="Masuda S."/>
            <person name="Iwai M."/>
            <person name="Nobusawa T."/>
            <person name="Narise T."/>
            <person name="Kondo S."/>
            <person name="Saito H."/>
            <person name="Sato R."/>
            <person name="Murakawa M."/>
            <person name="Ihara Y."/>
            <person name="Oshima-Yamada Y."/>
            <person name="Ohtaka K."/>
            <person name="Satoh M."/>
            <person name="Sonobe K."/>
            <person name="Ishii M."/>
            <person name="Ohtani R."/>
            <person name="Kanamori-Sato M."/>
            <person name="Honoki R."/>
            <person name="Miyazaki D."/>
            <person name="Mochizuki H."/>
            <person name="Umetsu J."/>
            <person name="Higashi K."/>
            <person name="Shibata D."/>
            <person name="Kamiya Y."/>
            <person name="Sato N."/>
            <person name="Nakamura Y."/>
            <person name="Tabata S."/>
            <person name="Ida S."/>
            <person name="Kurokawa K."/>
            <person name="Ohta H."/>
        </authorList>
    </citation>
    <scope>NUCLEOTIDE SEQUENCE [LARGE SCALE GENOMIC DNA]</scope>
    <source>
        <strain evidence="2 3">NIES-2285</strain>
    </source>
</reference>
<dbReference type="OrthoDB" id="722566at2759"/>